<feature type="region of interest" description="Disordered" evidence="2">
    <location>
        <begin position="1"/>
        <end position="20"/>
    </location>
</feature>
<dbReference type="GO" id="GO:0004180">
    <property type="term" value="F:carboxypeptidase activity"/>
    <property type="evidence" value="ECO:0007669"/>
    <property type="project" value="TreeGrafter"/>
</dbReference>
<keyword evidence="3" id="KW-0812">Transmembrane</keyword>
<proteinExistence type="inferred from homology"/>
<evidence type="ECO:0000256" key="2">
    <source>
        <dbReference type="SAM" id="MobiDB-lite"/>
    </source>
</evidence>
<dbReference type="Gene3D" id="3.50.30.30">
    <property type="match status" value="1"/>
</dbReference>
<feature type="domain" description="Peptidase M28" evidence="5">
    <location>
        <begin position="406"/>
        <end position="531"/>
    </location>
</feature>
<comment type="similarity">
    <text evidence="1">Belongs to the peptidase M28 family. M28B subfamily.</text>
</comment>
<feature type="domain" description="Transferrin receptor-like dimerisation" evidence="4">
    <location>
        <begin position="736"/>
        <end position="820"/>
    </location>
</feature>
<dbReference type="EMBL" id="GGYP01002502">
    <property type="protein sequence ID" value="MDE47273.1"/>
    <property type="molecule type" value="Transcribed_RNA"/>
</dbReference>
<dbReference type="InterPro" id="IPR036757">
    <property type="entry name" value="TFR-like_dimer_dom_sf"/>
</dbReference>
<keyword evidence="3" id="KW-1133">Transmembrane helix</keyword>
<dbReference type="AlphaFoldDB" id="A0A6G1SBF9"/>
<evidence type="ECO:0000256" key="3">
    <source>
        <dbReference type="SAM" id="Phobius"/>
    </source>
</evidence>
<name>A0A6G1SBF9_9ACAR</name>
<sequence>MTAQYKPYRDEESVDGLETTSWTDHEPGSIQIYEKTTEELPFNSANKKSLWMHSAFYLLTIIFGFLLGYFVHFDSHDHIENSSQLSSSSASAAPSSVVAFFHEDSTIKDKLLDQLDGNNILRILKKFENVNRAPGSAGDHEFANYVQNEFISYGLDPVTALNYTFKTMLPAKASTLKILDKNNDTIYSTESKSMDKNEPMPFLPLSQTEETTIDTDQLVYINKGSKDDYSKLSSLGLNASTVEGKVFVIRQTFYQAHDVIVNAQENGAKAILLFPDPDTFGSSSPFPESVQLPIDATKYHPLAWSNYGDLVSLNLSSLAGVDVSKLGLDKESKVQIPVMLLSFDTAKKLLVGLSGVAAPKEWNCFDFTLHIGPGYKEDNGFDKRDKVRIEIFNQGQSVTTTTITGIIAGSVETDRYIVLGSRRDSLNRGVLDSVSGTAVMLEMARVFGNLVKQGWRPKRTIVFNSFGSESLNLVGSSNWLETHQRLLHSRAVAYINCDLVVTGNQTVTIAASPLLYQVLYNATRQVVDPNDAGSNVYKSWSDHHRRHKLDEIMETRASDLHQFLQIISDVEKQLDSDTKAALEADTNSSNGENLDVLGNRGEILQEYKKSTITKLRPKVRRLDLQSIYSPFFLYSGIPVVDVRYTGFPNANNETNLLDDTLPLLGTKYDNLAAVQHIDPHLKYHVAVAQVLSEILRDLSDSVYLPFNLLDYAITLRDNYSHFVKHYGETFVKSNIELDTLKRVIDEFTVAVVKFHYRQDRANPNDPMQVRKFNDQMMLLERAFLDPSGLPNFWERKHLILAPNDGQDHREGFPGLVDWITLLEGEFLDGSDYSIFIEVLKVHYKAVIYTISNAIKIIDEVHIL</sequence>
<dbReference type="FunFam" id="3.40.630.10:FF:000101">
    <property type="entry name" value="N-acetylated alpha-linked acidic dipeptidase like 1"/>
    <property type="match status" value="1"/>
</dbReference>
<protein>
    <submittedName>
        <fullName evidence="6">N-acetylated-alpha-linked acidic dipeptidase 2</fullName>
    </submittedName>
</protein>
<gene>
    <name evidence="6" type="primary">Naalad2</name>
    <name evidence="6" type="ORF">g.15561</name>
</gene>
<dbReference type="InterPro" id="IPR046450">
    <property type="entry name" value="PA_dom_sf"/>
</dbReference>
<accession>A0A6G1SBF9</accession>
<organism evidence="6">
    <name type="scientific">Aceria tosichella</name>
    <name type="common">wheat curl mite</name>
    <dbReference type="NCBI Taxonomy" id="561515"/>
    <lineage>
        <taxon>Eukaryota</taxon>
        <taxon>Metazoa</taxon>
        <taxon>Ecdysozoa</taxon>
        <taxon>Arthropoda</taxon>
        <taxon>Chelicerata</taxon>
        <taxon>Arachnida</taxon>
        <taxon>Acari</taxon>
        <taxon>Acariformes</taxon>
        <taxon>Trombidiformes</taxon>
        <taxon>Prostigmata</taxon>
        <taxon>Eupodina</taxon>
        <taxon>Eriophyoidea</taxon>
        <taxon>Eriophyidae</taxon>
        <taxon>Eriophyinae</taxon>
        <taxon>Aceriini</taxon>
        <taxon>Aceria</taxon>
    </lineage>
</organism>
<evidence type="ECO:0000256" key="1">
    <source>
        <dbReference type="ARBA" id="ARBA00005634"/>
    </source>
</evidence>
<dbReference type="Gene3D" id="1.20.930.40">
    <property type="entry name" value="Transferrin receptor-like, dimerisation domain"/>
    <property type="match status" value="1"/>
</dbReference>
<dbReference type="PANTHER" id="PTHR10404">
    <property type="entry name" value="N-ACETYLATED-ALPHA-LINKED ACIDIC DIPEPTIDASE"/>
    <property type="match status" value="1"/>
</dbReference>
<evidence type="ECO:0000259" key="4">
    <source>
        <dbReference type="Pfam" id="PF04253"/>
    </source>
</evidence>
<reference evidence="6" key="1">
    <citation type="submission" date="2018-10" db="EMBL/GenBank/DDBJ databases">
        <title>Transcriptome assembly of Aceria tosichella (Wheat curl mite) Type 2.</title>
        <authorList>
            <person name="Scully E.D."/>
            <person name="Geib S.M."/>
            <person name="Palmer N.A."/>
            <person name="Gupta A.K."/>
            <person name="Sarath G."/>
            <person name="Tatineni S."/>
        </authorList>
    </citation>
    <scope>NUCLEOTIDE SEQUENCE</scope>
    <source>
        <strain evidence="6">LincolnNE</strain>
    </source>
</reference>
<dbReference type="Pfam" id="PF04389">
    <property type="entry name" value="Peptidase_M28"/>
    <property type="match status" value="1"/>
</dbReference>
<dbReference type="SUPFAM" id="SSF53187">
    <property type="entry name" value="Zn-dependent exopeptidases"/>
    <property type="match status" value="1"/>
</dbReference>
<keyword evidence="3" id="KW-0472">Membrane</keyword>
<dbReference type="Pfam" id="PF04253">
    <property type="entry name" value="TFR_dimer"/>
    <property type="match status" value="1"/>
</dbReference>
<dbReference type="PANTHER" id="PTHR10404:SF46">
    <property type="entry name" value="VACUOLAR PROTEIN SORTING-ASSOCIATED PROTEIN 70"/>
    <property type="match status" value="1"/>
</dbReference>
<dbReference type="InterPro" id="IPR007365">
    <property type="entry name" value="TFR-like_dimer_dom"/>
</dbReference>
<dbReference type="Gene3D" id="3.40.630.10">
    <property type="entry name" value="Zn peptidases"/>
    <property type="match status" value="1"/>
</dbReference>
<feature type="transmembrane region" description="Helical" evidence="3">
    <location>
        <begin position="50"/>
        <end position="71"/>
    </location>
</feature>
<dbReference type="InterPro" id="IPR039373">
    <property type="entry name" value="Peptidase_M28B"/>
</dbReference>
<dbReference type="SUPFAM" id="SSF52025">
    <property type="entry name" value="PA domain"/>
    <property type="match status" value="1"/>
</dbReference>
<dbReference type="SUPFAM" id="SSF47672">
    <property type="entry name" value="Transferrin receptor-like dimerisation domain"/>
    <property type="match status" value="1"/>
</dbReference>
<evidence type="ECO:0000313" key="6">
    <source>
        <dbReference type="EMBL" id="MDE47273.1"/>
    </source>
</evidence>
<evidence type="ECO:0000259" key="5">
    <source>
        <dbReference type="Pfam" id="PF04389"/>
    </source>
</evidence>
<dbReference type="InterPro" id="IPR007484">
    <property type="entry name" value="Peptidase_M28"/>
</dbReference>